<gene>
    <name evidence="6" type="ORF">SCOCK_410040</name>
</gene>
<comment type="caution">
    <text evidence="6">The sequence shown here is derived from an EMBL/GenBank/DDBJ whole genome shotgun (WGS) entry which is preliminary data.</text>
</comment>
<accession>A0A9W4E9M9</accession>
<dbReference type="Gene3D" id="3.40.190.290">
    <property type="match status" value="1"/>
</dbReference>
<evidence type="ECO:0000313" key="7">
    <source>
        <dbReference type="Proteomes" id="UP001152519"/>
    </source>
</evidence>
<dbReference type="RefSeq" id="WP_251494908.1">
    <property type="nucleotide sequence ID" value="NZ_CAJSLV010000072.1"/>
</dbReference>
<dbReference type="SUPFAM" id="SSF46785">
    <property type="entry name" value="Winged helix' DNA-binding domain"/>
    <property type="match status" value="1"/>
</dbReference>
<comment type="similarity">
    <text evidence="1">Belongs to the LysR transcriptional regulatory family.</text>
</comment>
<protein>
    <submittedName>
        <fullName evidence="6">DNA-binding transcriptional LysR family regulator</fullName>
    </submittedName>
</protein>
<organism evidence="6 7">
    <name type="scientific">Actinacidiphila cocklensis</name>
    <dbReference type="NCBI Taxonomy" id="887465"/>
    <lineage>
        <taxon>Bacteria</taxon>
        <taxon>Bacillati</taxon>
        <taxon>Actinomycetota</taxon>
        <taxon>Actinomycetes</taxon>
        <taxon>Kitasatosporales</taxon>
        <taxon>Streptomycetaceae</taxon>
        <taxon>Actinacidiphila</taxon>
    </lineage>
</organism>
<dbReference type="CDD" id="cd08423">
    <property type="entry name" value="PBP2_LTTR_like_6"/>
    <property type="match status" value="1"/>
</dbReference>
<keyword evidence="2" id="KW-0805">Transcription regulation</keyword>
<dbReference type="AlphaFoldDB" id="A0A9W4E9M9"/>
<name>A0A9W4E9M9_9ACTN</name>
<dbReference type="SUPFAM" id="SSF53850">
    <property type="entry name" value="Periplasmic binding protein-like II"/>
    <property type="match status" value="1"/>
</dbReference>
<sequence length="304" mass="31621">MSSPHTSVPDLPAAALRVFTEVARLGSFTAAARELGYTQSAVSRQIASLEAAAGAPLVDRLPRGVRLTAAGHALLPHADAVLGRLAAARRDLTALRELTAGRVRAGAFATAQAWLLPRAYAAFRTRHPAVAVTVREGPSHRLAAAVLTGDLDVAVVSTTGSPDFEGLDLVRLLEDPMLLALPAGHRLAGRAEVALADVADEAWVASSPRAEDTLLAPALSGGFRPRVTLVVADWLAKLGFVAQGLGVTLLPSLAVGAVRPDVALVPLRPDELPVRTVYAATCRDLHRTAAAAAFLDVLRQSAGP</sequence>
<dbReference type="InterPro" id="IPR000847">
    <property type="entry name" value="LysR_HTH_N"/>
</dbReference>
<reference evidence="6" key="1">
    <citation type="submission" date="2021-05" db="EMBL/GenBank/DDBJ databases">
        <authorList>
            <person name="Arsene-Ploetze F."/>
        </authorList>
    </citation>
    <scope>NUCLEOTIDE SEQUENCE</scope>
    <source>
        <strain evidence="6">DSM 42138</strain>
    </source>
</reference>
<evidence type="ECO:0000256" key="1">
    <source>
        <dbReference type="ARBA" id="ARBA00009437"/>
    </source>
</evidence>
<keyword evidence="7" id="KW-1185">Reference proteome</keyword>
<dbReference type="EMBL" id="CAJSLV010000072">
    <property type="protein sequence ID" value="CAG6396463.1"/>
    <property type="molecule type" value="Genomic_DNA"/>
</dbReference>
<dbReference type="PROSITE" id="PS50931">
    <property type="entry name" value="HTH_LYSR"/>
    <property type="match status" value="1"/>
</dbReference>
<dbReference type="Pfam" id="PF00126">
    <property type="entry name" value="HTH_1"/>
    <property type="match status" value="1"/>
</dbReference>
<evidence type="ECO:0000256" key="4">
    <source>
        <dbReference type="ARBA" id="ARBA00023163"/>
    </source>
</evidence>
<evidence type="ECO:0000313" key="6">
    <source>
        <dbReference type="EMBL" id="CAG6396463.1"/>
    </source>
</evidence>
<feature type="domain" description="HTH lysR-type" evidence="5">
    <location>
        <begin position="11"/>
        <end position="68"/>
    </location>
</feature>
<keyword evidence="3 6" id="KW-0238">DNA-binding</keyword>
<keyword evidence="4" id="KW-0804">Transcription</keyword>
<evidence type="ECO:0000256" key="2">
    <source>
        <dbReference type="ARBA" id="ARBA00023015"/>
    </source>
</evidence>
<evidence type="ECO:0000259" key="5">
    <source>
        <dbReference type="PROSITE" id="PS50931"/>
    </source>
</evidence>
<dbReference type="Gene3D" id="1.10.10.10">
    <property type="entry name" value="Winged helix-like DNA-binding domain superfamily/Winged helix DNA-binding domain"/>
    <property type="match status" value="1"/>
</dbReference>
<dbReference type="PRINTS" id="PR00039">
    <property type="entry name" value="HTHLYSR"/>
</dbReference>
<dbReference type="Pfam" id="PF03466">
    <property type="entry name" value="LysR_substrate"/>
    <property type="match status" value="1"/>
</dbReference>
<dbReference type="InterPro" id="IPR036388">
    <property type="entry name" value="WH-like_DNA-bd_sf"/>
</dbReference>
<dbReference type="Proteomes" id="UP001152519">
    <property type="component" value="Unassembled WGS sequence"/>
</dbReference>
<dbReference type="InterPro" id="IPR036390">
    <property type="entry name" value="WH_DNA-bd_sf"/>
</dbReference>
<evidence type="ECO:0000256" key="3">
    <source>
        <dbReference type="ARBA" id="ARBA00023125"/>
    </source>
</evidence>
<dbReference type="GO" id="GO:0032993">
    <property type="term" value="C:protein-DNA complex"/>
    <property type="evidence" value="ECO:0007669"/>
    <property type="project" value="TreeGrafter"/>
</dbReference>
<dbReference type="PANTHER" id="PTHR30346">
    <property type="entry name" value="TRANSCRIPTIONAL DUAL REGULATOR HCAR-RELATED"/>
    <property type="match status" value="1"/>
</dbReference>
<dbReference type="FunFam" id="1.10.10.10:FF:000001">
    <property type="entry name" value="LysR family transcriptional regulator"/>
    <property type="match status" value="1"/>
</dbReference>
<dbReference type="GO" id="GO:0003677">
    <property type="term" value="F:DNA binding"/>
    <property type="evidence" value="ECO:0007669"/>
    <property type="project" value="UniProtKB-KW"/>
</dbReference>
<dbReference type="GO" id="GO:0003700">
    <property type="term" value="F:DNA-binding transcription factor activity"/>
    <property type="evidence" value="ECO:0007669"/>
    <property type="project" value="InterPro"/>
</dbReference>
<proteinExistence type="inferred from homology"/>
<dbReference type="PANTHER" id="PTHR30346:SF29">
    <property type="entry name" value="LYSR SUBSTRATE-BINDING"/>
    <property type="match status" value="1"/>
</dbReference>
<dbReference type="InterPro" id="IPR005119">
    <property type="entry name" value="LysR_subst-bd"/>
</dbReference>